<dbReference type="Gene3D" id="3.40.50.2300">
    <property type="match status" value="2"/>
</dbReference>
<feature type="domain" description="Periplasmic binding protein" evidence="5">
    <location>
        <begin position="44"/>
        <end position="312"/>
    </location>
</feature>
<reference evidence="6 7" key="1">
    <citation type="submission" date="2018-03" db="EMBL/GenBank/DDBJ databases">
        <title>Genomic Encyclopedia of Archaeal and Bacterial Type Strains, Phase II (KMG-II): from individual species to whole genera.</title>
        <authorList>
            <person name="Goeker M."/>
        </authorList>
    </citation>
    <scope>NUCLEOTIDE SEQUENCE [LARGE SCALE GENOMIC DNA]</scope>
    <source>
        <strain evidence="6 7">DSM 45348</strain>
    </source>
</reference>
<dbReference type="EMBL" id="PVZG01000001">
    <property type="protein sequence ID" value="PRY33351.1"/>
    <property type="molecule type" value="Genomic_DNA"/>
</dbReference>
<evidence type="ECO:0000313" key="6">
    <source>
        <dbReference type="EMBL" id="PRY33351.1"/>
    </source>
</evidence>
<comment type="subcellular location">
    <subcellularLocation>
        <location evidence="1">Cell envelope</location>
    </subcellularLocation>
</comment>
<dbReference type="RefSeq" id="WP_106124653.1">
    <property type="nucleotide sequence ID" value="NZ_PVZG01000001.1"/>
</dbReference>
<keyword evidence="2 4" id="KW-0732">Signal</keyword>
<feature type="chain" id="PRO_5038970596" evidence="4">
    <location>
        <begin position="21"/>
        <end position="373"/>
    </location>
</feature>
<dbReference type="AlphaFoldDB" id="A0A2T0SIW9"/>
<dbReference type="PANTHER" id="PTHR30036:SF1">
    <property type="entry name" value="D-XYLOSE-BINDING PERIPLASMIC PROTEIN"/>
    <property type="match status" value="1"/>
</dbReference>
<dbReference type="Proteomes" id="UP000239209">
    <property type="component" value="Unassembled WGS sequence"/>
</dbReference>
<feature type="region of interest" description="Disordered" evidence="3">
    <location>
        <begin position="25"/>
        <end position="57"/>
    </location>
</feature>
<evidence type="ECO:0000256" key="1">
    <source>
        <dbReference type="ARBA" id="ARBA00004196"/>
    </source>
</evidence>
<evidence type="ECO:0000259" key="5">
    <source>
        <dbReference type="Pfam" id="PF13407"/>
    </source>
</evidence>
<proteinExistence type="predicted"/>
<evidence type="ECO:0000256" key="3">
    <source>
        <dbReference type="SAM" id="MobiDB-lite"/>
    </source>
</evidence>
<comment type="caution">
    <text evidence="6">The sequence shown here is derived from an EMBL/GenBank/DDBJ whole genome shotgun (WGS) entry which is preliminary data.</text>
</comment>
<evidence type="ECO:0000313" key="7">
    <source>
        <dbReference type="Proteomes" id="UP000239209"/>
    </source>
</evidence>
<dbReference type="SUPFAM" id="SSF53822">
    <property type="entry name" value="Periplasmic binding protein-like I"/>
    <property type="match status" value="1"/>
</dbReference>
<organism evidence="6 7">
    <name type="scientific">Pseudosporangium ferrugineum</name>
    <dbReference type="NCBI Taxonomy" id="439699"/>
    <lineage>
        <taxon>Bacteria</taxon>
        <taxon>Bacillati</taxon>
        <taxon>Actinomycetota</taxon>
        <taxon>Actinomycetes</taxon>
        <taxon>Micromonosporales</taxon>
        <taxon>Micromonosporaceae</taxon>
        <taxon>Pseudosporangium</taxon>
    </lineage>
</organism>
<evidence type="ECO:0000256" key="2">
    <source>
        <dbReference type="ARBA" id="ARBA00022729"/>
    </source>
</evidence>
<evidence type="ECO:0000256" key="4">
    <source>
        <dbReference type="SAM" id="SignalP"/>
    </source>
</evidence>
<dbReference type="PROSITE" id="PS51257">
    <property type="entry name" value="PROKAR_LIPOPROTEIN"/>
    <property type="match status" value="1"/>
</dbReference>
<sequence length="373" mass="39710">MRRNLLALVTVGMLTMSGLAACTDDDGDGTKVPVRGGDGTGKVGVIMPDTTSSQRWGSDDPRLLKAAFDAAGVPVDIQNAQGDPANFQRIGDRMIAEGATVLITANLDPASGKYVLDKAKAAGVRTIDYDRLTLNAGANFYVSFDNVKVGELQGQGLVRCLSEQKRKAGEGPPRIAYLNGSLSDNNARLFMQGYNSVLQPKYDDGSYLKGPDQSVDKWDPKLGRSIFLEMYDQFKDQGIDGVLAANDGLGGAAISVLRERGLNGRVPVTGQDAETQGLQNVLAGDQCMTVYKPIKKEADAAARLAIAIFKGQQVKTTESVKDPESAAYVPAVLLEPIAIFKEDVGKVIKDGFVSKKAVCAGRFAALCEENGIK</sequence>
<dbReference type="Pfam" id="PF13407">
    <property type="entry name" value="Peripla_BP_4"/>
    <property type="match status" value="1"/>
</dbReference>
<dbReference type="OrthoDB" id="9773673at2"/>
<protein>
    <submittedName>
        <fullName evidence="6">D-xylose transport system substrate-binding protein</fullName>
    </submittedName>
</protein>
<dbReference type="GO" id="GO:0030288">
    <property type="term" value="C:outer membrane-bounded periplasmic space"/>
    <property type="evidence" value="ECO:0007669"/>
    <property type="project" value="TreeGrafter"/>
</dbReference>
<accession>A0A2T0SIW9</accession>
<dbReference type="InterPro" id="IPR050555">
    <property type="entry name" value="Bact_Solute-Bind_Prot2"/>
</dbReference>
<dbReference type="InterPro" id="IPR028082">
    <property type="entry name" value="Peripla_BP_I"/>
</dbReference>
<gene>
    <name evidence="6" type="ORF">CLV70_101513</name>
</gene>
<name>A0A2T0SIW9_9ACTN</name>
<dbReference type="PANTHER" id="PTHR30036">
    <property type="entry name" value="D-XYLOSE-BINDING PERIPLASMIC PROTEIN"/>
    <property type="match status" value="1"/>
</dbReference>
<dbReference type="GO" id="GO:0030246">
    <property type="term" value="F:carbohydrate binding"/>
    <property type="evidence" value="ECO:0007669"/>
    <property type="project" value="TreeGrafter"/>
</dbReference>
<feature type="signal peptide" evidence="4">
    <location>
        <begin position="1"/>
        <end position="20"/>
    </location>
</feature>
<dbReference type="InterPro" id="IPR025997">
    <property type="entry name" value="SBP_2_dom"/>
</dbReference>
<keyword evidence="7" id="KW-1185">Reference proteome</keyword>